<dbReference type="Pfam" id="PF01844">
    <property type="entry name" value="HNH"/>
    <property type="match status" value="1"/>
</dbReference>
<dbReference type="GO" id="GO:0003676">
    <property type="term" value="F:nucleic acid binding"/>
    <property type="evidence" value="ECO:0007669"/>
    <property type="project" value="InterPro"/>
</dbReference>
<dbReference type="GO" id="GO:0008270">
    <property type="term" value="F:zinc ion binding"/>
    <property type="evidence" value="ECO:0007669"/>
    <property type="project" value="InterPro"/>
</dbReference>
<gene>
    <name evidence="2" type="ORF">NIES3804_18240</name>
</gene>
<dbReference type="AlphaFoldDB" id="A0A6H9GHQ0"/>
<name>A0A6H9GHQ0_MICAE</name>
<dbReference type="Proteomes" id="UP000435041">
    <property type="component" value="Unassembled WGS sequence"/>
</dbReference>
<organism evidence="2 3">
    <name type="scientific">Microcystis aeruginosa NIES-3804</name>
    <dbReference type="NCBI Taxonomy" id="2517783"/>
    <lineage>
        <taxon>Bacteria</taxon>
        <taxon>Bacillati</taxon>
        <taxon>Cyanobacteriota</taxon>
        <taxon>Cyanophyceae</taxon>
        <taxon>Oscillatoriophycideae</taxon>
        <taxon>Chroococcales</taxon>
        <taxon>Microcystaceae</taxon>
        <taxon>Microcystis</taxon>
    </lineage>
</organism>
<dbReference type="InterPro" id="IPR002711">
    <property type="entry name" value="HNH"/>
</dbReference>
<sequence length="87" mass="10268">MVLGQEIIYTFSMFISKNNNYQGKKVINQINRIFFHTNYVTIDHIINKVCCPEKMFDFDNLQLVCWHCNQAKSEDNAYELPLSIYPA</sequence>
<dbReference type="EMBL" id="BJCI01000025">
    <property type="protein sequence ID" value="GCL50257.1"/>
    <property type="molecule type" value="Genomic_DNA"/>
</dbReference>
<dbReference type="Gene3D" id="1.10.30.50">
    <property type="match status" value="1"/>
</dbReference>
<comment type="caution">
    <text evidence="2">The sequence shown here is derived from an EMBL/GenBank/DDBJ whole genome shotgun (WGS) entry which is preliminary data.</text>
</comment>
<proteinExistence type="predicted"/>
<protein>
    <recommendedName>
        <fullName evidence="1">HNH domain-containing protein</fullName>
    </recommendedName>
</protein>
<reference evidence="2 3" key="1">
    <citation type="submission" date="2019-02" db="EMBL/GenBank/DDBJ databases">
        <title>Draft genome sequence of Arthrospira platensis NIES-3804.</title>
        <authorList>
            <person name="Yamaguchi H."/>
            <person name="Suzuki S."/>
            <person name="Kawachi M."/>
        </authorList>
    </citation>
    <scope>NUCLEOTIDE SEQUENCE [LARGE SCALE GENOMIC DNA]</scope>
    <source>
        <strain evidence="2 3">NIES-3804</strain>
    </source>
</reference>
<evidence type="ECO:0000313" key="2">
    <source>
        <dbReference type="EMBL" id="GCL50257.1"/>
    </source>
</evidence>
<accession>A0A6H9GHQ0</accession>
<evidence type="ECO:0000259" key="1">
    <source>
        <dbReference type="Pfam" id="PF01844"/>
    </source>
</evidence>
<feature type="domain" description="HNH" evidence="1">
    <location>
        <begin position="36"/>
        <end position="73"/>
    </location>
</feature>
<evidence type="ECO:0000313" key="3">
    <source>
        <dbReference type="Proteomes" id="UP000435041"/>
    </source>
</evidence>
<dbReference type="GO" id="GO:0004519">
    <property type="term" value="F:endonuclease activity"/>
    <property type="evidence" value="ECO:0007669"/>
    <property type="project" value="InterPro"/>
</dbReference>